<feature type="region of interest" description="Disordered" evidence="1">
    <location>
        <begin position="42"/>
        <end position="62"/>
    </location>
</feature>
<dbReference type="Proteomes" id="UP000197065">
    <property type="component" value="Unassembled WGS sequence"/>
</dbReference>
<evidence type="ECO:0000256" key="1">
    <source>
        <dbReference type="SAM" id="MobiDB-lite"/>
    </source>
</evidence>
<protein>
    <recommendedName>
        <fullName evidence="4">DUF3576 domain-containing protein</fullName>
    </recommendedName>
</protein>
<keyword evidence="3" id="KW-1185">Reference proteome</keyword>
<proteinExistence type="predicted"/>
<gene>
    <name evidence="2" type="ORF">SAMN07250955_11428</name>
</gene>
<dbReference type="Pfam" id="PF12100">
    <property type="entry name" value="DUF3576"/>
    <property type="match status" value="1"/>
</dbReference>
<accession>A0A212RTP9</accession>
<dbReference type="EMBL" id="FYEH01000014">
    <property type="protein sequence ID" value="SNB75883.1"/>
    <property type="molecule type" value="Genomic_DNA"/>
</dbReference>
<dbReference type="RefSeq" id="WP_088562540.1">
    <property type="nucleotide sequence ID" value="NZ_FYEH01000014.1"/>
</dbReference>
<reference evidence="2 3" key="1">
    <citation type="submission" date="2017-06" db="EMBL/GenBank/DDBJ databases">
        <authorList>
            <person name="Kim H.J."/>
            <person name="Triplett B.A."/>
        </authorList>
    </citation>
    <scope>NUCLEOTIDE SEQUENCE [LARGE SCALE GENOMIC DNA]</scope>
    <source>
        <strain evidence="2 3">B29T1</strain>
    </source>
</reference>
<dbReference type="InterPro" id="IPR021959">
    <property type="entry name" value="DUF3576"/>
</dbReference>
<name>A0A212RTP9_9PROT</name>
<evidence type="ECO:0000313" key="2">
    <source>
        <dbReference type="EMBL" id="SNB75883.1"/>
    </source>
</evidence>
<sequence>MRKFGRSAGGAHLISSRRNRLRYGLSALALAGVLAVSACTPDPDQPEFTPYSPRDQADRDKYGTITGANGISLLASRHGNADSQQGGGGGGIGVNAYLWRGALETVDFLPLLSADPFGGLIITDWYQPAQSPDERLRLQILIRDTVLRADGVKVTVLRQQRTGRGDWLDAPSDPATATQIEDKILTRARELRISGLPS</sequence>
<dbReference type="AlphaFoldDB" id="A0A212RTP9"/>
<evidence type="ECO:0008006" key="4">
    <source>
        <dbReference type="Google" id="ProtNLM"/>
    </source>
</evidence>
<evidence type="ECO:0000313" key="3">
    <source>
        <dbReference type="Proteomes" id="UP000197065"/>
    </source>
</evidence>
<organism evidence="2 3">
    <name type="scientific">Arboricoccus pini</name>
    <dbReference type="NCBI Taxonomy" id="1963835"/>
    <lineage>
        <taxon>Bacteria</taxon>
        <taxon>Pseudomonadati</taxon>
        <taxon>Pseudomonadota</taxon>
        <taxon>Alphaproteobacteria</taxon>
        <taxon>Geminicoccales</taxon>
        <taxon>Geminicoccaceae</taxon>
        <taxon>Arboricoccus</taxon>
    </lineage>
</organism>
<dbReference type="OrthoDB" id="8479681at2"/>